<dbReference type="OrthoDB" id="2148513at2759"/>
<dbReference type="InterPro" id="IPR029060">
    <property type="entry name" value="PIN-like_dom_sf"/>
</dbReference>
<dbReference type="PANTHER" id="PTHR11081:SF75">
    <property type="entry name" value="ENDONUCLEASE, PUTATIVE (AFU_ORTHOLOGUE AFUA_3G13260)-RELATED"/>
    <property type="match status" value="1"/>
</dbReference>
<evidence type="ECO:0000259" key="1">
    <source>
        <dbReference type="SMART" id="SM00484"/>
    </source>
</evidence>
<dbReference type="AlphaFoldDB" id="A0A0D0CTS0"/>
<organism evidence="2 3">
    <name type="scientific">Collybiopsis luxurians FD-317 M1</name>
    <dbReference type="NCBI Taxonomy" id="944289"/>
    <lineage>
        <taxon>Eukaryota</taxon>
        <taxon>Fungi</taxon>
        <taxon>Dikarya</taxon>
        <taxon>Basidiomycota</taxon>
        <taxon>Agaricomycotina</taxon>
        <taxon>Agaricomycetes</taxon>
        <taxon>Agaricomycetidae</taxon>
        <taxon>Agaricales</taxon>
        <taxon>Marasmiineae</taxon>
        <taxon>Omphalotaceae</taxon>
        <taxon>Collybiopsis</taxon>
        <taxon>Collybiopsis luxurians</taxon>
    </lineage>
</organism>
<accession>A0A0D0CTS0</accession>
<feature type="non-terminal residue" evidence="2">
    <location>
        <position position="135"/>
    </location>
</feature>
<dbReference type="SMART" id="SM00484">
    <property type="entry name" value="XPGI"/>
    <property type="match status" value="1"/>
</dbReference>
<evidence type="ECO:0000313" key="2">
    <source>
        <dbReference type="EMBL" id="KIK62862.1"/>
    </source>
</evidence>
<name>A0A0D0CTS0_9AGAR</name>
<dbReference type="HOGENOM" id="CLU_1890698_0_0_1"/>
<feature type="domain" description="XPG-I" evidence="1">
    <location>
        <begin position="51"/>
        <end position="134"/>
    </location>
</feature>
<dbReference type="InterPro" id="IPR006084">
    <property type="entry name" value="XPG/Rad2"/>
</dbReference>
<reference evidence="2 3" key="1">
    <citation type="submission" date="2014-04" db="EMBL/GenBank/DDBJ databases">
        <title>Evolutionary Origins and Diversification of the Mycorrhizal Mutualists.</title>
        <authorList>
            <consortium name="DOE Joint Genome Institute"/>
            <consortium name="Mycorrhizal Genomics Consortium"/>
            <person name="Kohler A."/>
            <person name="Kuo A."/>
            <person name="Nagy L.G."/>
            <person name="Floudas D."/>
            <person name="Copeland A."/>
            <person name="Barry K.W."/>
            <person name="Cichocki N."/>
            <person name="Veneault-Fourrey C."/>
            <person name="LaButti K."/>
            <person name="Lindquist E.A."/>
            <person name="Lipzen A."/>
            <person name="Lundell T."/>
            <person name="Morin E."/>
            <person name="Murat C."/>
            <person name="Riley R."/>
            <person name="Ohm R."/>
            <person name="Sun H."/>
            <person name="Tunlid A."/>
            <person name="Henrissat B."/>
            <person name="Grigoriev I.V."/>
            <person name="Hibbett D.S."/>
            <person name="Martin F."/>
        </authorList>
    </citation>
    <scope>NUCLEOTIDE SEQUENCE [LARGE SCALE GENOMIC DNA]</scope>
    <source>
        <strain evidence="2 3">FD-317 M1</strain>
    </source>
</reference>
<gene>
    <name evidence="2" type="ORF">GYMLUDRAFT_147384</name>
</gene>
<proteinExistence type="predicted"/>
<sequence length="135" mass="15173">TQFCMLVSHLCRAPIACLFAFDGPERPAVKRGRKVFTNEPDYFQLSRRLIKAFNFNIHDARGDADAALAVFNKFGAVDAVLTKDGDVFPFGAPCILRVNMYVIFSKTYLLAESTPSKLVVDIYHARDIRRQLGLT</sequence>
<dbReference type="EMBL" id="KN834766">
    <property type="protein sequence ID" value="KIK62862.1"/>
    <property type="molecule type" value="Genomic_DNA"/>
</dbReference>
<dbReference type="SUPFAM" id="SSF88723">
    <property type="entry name" value="PIN domain-like"/>
    <property type="match status" value="1"/>
</dbReference>
<feature type="non-terminal residue" evidence="2">
    <location>
        <position position="1"/>
    </location>
</feature>
<evidence type="ECO:0000313" key="3">
    <source>
        <dbReference type="Proteomes" id="UP000053593"/>
    </source>
</evidence>
<keyword evidence="3" id="KW-1185">Reference proteome</keyword>
<dbReference type="Gene3D" id="3.40.50.1010">
    <property type="entry name" value="5'-nuclease"/>
    <property type="match status" value="1"/>
</dbReference>
<protein>
    <recommendedName>
        <fullName evidence="1">XPG-I domain-containing protein</fullName>
    </recommendedName>
</protein>
<dbReference type="PANTHER" id="PTHR11081">
    <property type="entry name" value="FLAP ENDONUCLEASE FAMILY MEMBER"/>
    <property type="match status" value="1"/>
</dbReference>
<dbReference type="Pfam" id="PF00867">
    <property type="entry name" value="XPG_I"/>
    <property type="match status" value="1"/>
</dbReference>
<dbReference type="Proteomes" id="UP000053593">
    <property type="component" value="Unassembled WGS sequence"/>
</dbReference>
<dbReference type="InterPro" id="IPR006086">
    <property type="entry name" value="XPG-I_dom"/>
</dbReference>
<dbReference type="GO" id="GO:0017108">
    <property type="term" value="F:5'-flap endonuclease activity"/>
    <property type="evidence" value="ECO:0007669"/>
    <property type="project" value="TreeGrafter"/>
</dbReference>
<dbReference type="GO" id="GO:0006974">
    <property type="term" value="P:DNA damage response"/>
    <property type="evidence" value="ECO:0007669"/>
    <property type="project" value="UniProtKB-ARBA"/>
</dbReference>